<feature type="transmembrane region" description="Helical" evidence="8">
    <location>
        <begin position="422"/>
        <end position="442"/>
    </location>
</feature>
<feature type="repeat" description="ANK" evidence="7">
    <location>
        <begin position="71"/>
        <end position="92"/>
    </location>
</feature>
<evidence type="ECO:0000259" key="9">
    <source>
        <dbReference type="Pfam" id="PF13962"/>
    </source>
</evidence>
<evidence type="ECO:0000256" key="6">
    <source>
        <dbReference type="ARBA" id="ARBA00023136"/>
    </source>
</evidence>
<feature type="transmembrane region" description="Helical" evidence="8">
    <location>
        <begin position="448"/>
        <end position="468"/>
    </location>
</feature>
<dbReference type="InterPro" id="IPR026961">
    <property type="entry name" value="PGG_dom"/>
</dbReference>
<dbReference type="EMBL" id="QPKB01000002">
    <property type="protein sequence ID" value="RWR77680.1"/>
    <property type="molecule type" value="Genomic_DNA"/>
</dbReference>
<dbReference type="PROSITE" id="PS50297">
    <property type="entry name" value="ANK_REP_REGION"/>
    <property type="match status" value="3"/>
</dbReference>
<dbReference type="InterPro" id="IPR002110">
    <property type="entry name" value="Ankyrin_rpt"/>
</dbReference>
<feature type="transmembrane region" description="Helical" evidence="8">
    <location>
        <begin position="338"/>
        <end position="355"/>
    </location>
</feature>
<keyword evidence="2 8" id="KW-0812">Transmembrane</keyword>
<keyword evidence="6 8" id="KW-0472">Membrane</keyword>
<reference evidence="10 11" key="1">
    <citation type="journal article" date="2019" name="Nat. Plants">
        <title>Stout camphor tree genome fills gaps in understanding of flowering plant genome evolution.</title>
        <authorList>
            <person name="Chaw S.M."/>
            <person name="Liu Y.C."/>
            <person name="Wu Y.W."/>
            <person name="Wang H.Y."/>
            <person name="Lin C.I."/>
            <person name="Wu C.S."/>
            <person name="Ke H.M."/>
            <person name="Chang L.Y."/>
            <person name="Hsu C.Y."/>
            <person name="Yang H.T."/>
            <person name="Sudianto E."/>
            <person name="Hsu M.H."/>
            <person name="Wu K.P."/>
            <person name="Wang L.N."/>
            <person name="Leebens-Mack J.H."/>
            <person name="Tsai I.J."/>
        </authorList>
    </citation>
    <scope>NUCLEOTIDE SEQUENCE [LARGE SCALE GENOMIC DNA]</scope>
    <source>
        <strain evidence="11">cv. Chaw 1501</strain>
        <tissue evidence="10">Young leaves</tissue>
    </source>
</reference>
<dbReference type="PANTHER" id="PTHR24186">
    <property type="entry name" value="PROTEIN PHOSPHATASE 1 REGULATORY SUBUNIT"/>
    <property type="match status" value="1"/>
</dbReference>
<dbReference type="SUPFAM" id="SSF48403">
    <property type="entry name" value="Ankyrin repeat"/>
    <property type="match status" value="1"/>
</dbReference>
<keyword evidence="3" id="KW-0677">Repeat</keyword>
<comment type="subcellular location">
    <subcellularLocation>
        <location evidence="1">Membrane</location>
        <topology evidence="1">Multi-pass membrane protein</topology>
    </subcellularLocation>
</comment>
<evidence type="ECO:0000313" key="10">
    <source>
        <dbReference type="EMBL" id="RWR77680.1"/>
    </source>
</evidence>
<protein>
    <submittedName>
        <fullName evidence="10">Ankyrin repeat-containing protein ITN1-like protein</fullName>
    </submittedName>
</protein>
<gene>
    <name evidence="10" type="ORF">CKAN_00617900</name>
</gene>
<dbReference type="OrthoDB" id="1111506at2759"/>
<dbReference type="SMART" id="SM00248">
    <property type="entry name" value="ANK"/>
    <property type="match status" value="7"/>
</dbReference>
<evidence type="ECO:0000256" key="5">
    <source>
        <dbReference type="ARBA" id="ARBA00023043"/>
    </source>
</evidence>
<evidence type="ECO:0000256" key="3">
    <source>
        <dbReference type="ARBA" id="ARBA00022737"/>
    </source>
</evidence>
<evidence type="ECO:0000256" key="1">
    <source>
        <dbReference type="ARBA" id="ARBA00004141"/>
    </source>
</evidence>
<proteinExistence type="predicted"/>
<evidence type="ECO:0000313" key="11">
    <source>
        <dbReference type="Proteomes" id="UP000283530"/>
    </source>
</evidence>
<evidence type="ECO:0000256" key="7">
    <source>
        <dbReference type="PROSITE-ProRule" id="PRU00023"/>
    </source>
</evidence>
<dbReference type="Pfam" id="PF12796">
    <property type="entry name" value="Ank_2"/>
    <property type="match status" value="2"/>
</dbReference>
<dbReference type="PROSITE" id="PS50088">
    <property type="entry name" value="ANK_REPEAT"/>
    <property type="match status" value="3"/>
</dbReference>
<organism evidence="10 11">
    <name type="scientific">Cinnamomum micranthum f. kanehirae</name>
    <dbReference type="NCBI Taxonomy" id="337451"/>
    <lineage>
        <taxon>Eukaryota</taxon>
        <taxon>Viridiplantae</taxon>
        <taxon>Streptophyta</taxon>
        <taxon>Embryophyta</taxon>
        <taxon>Tracheophyta</taxon>
        <taxon>Spermatophyta</taxon>
        <taxon>Magnoliopsida</taxon>
        <taxon>Magnoliidae</taxon>
        <taxon>Laurales</taxon>
        <taxon>Lauraceae</taxon>
        <taxon>Cinnamomum</taxon>
    </lineage>
</organism>
<keyword evidence="4 8" id="KW-1133">Transmembrane helix</keyword>
<name>A0A3S3MZ58_9MAGN</name>
<keyword evidence="5 7" id="KW-0040">ANK repeat</keyword>
<sequence>MENMEQRVYDACATGNEAKFRSYVEENQSVLEQMTASCEIPLHLASKFKCKELAFQILGRDSSLVTKKDCEGETPLHKACRVGELEIVKQMLVCNPSVSSMLNNANKSALFIACEHKHFKVASEICNAMPSLSWDEKGALACLHLAATEGDPGIVRKILEENISLASRKDDDGFSSMHLASREGKDEVIKTLIEKDSNLSFLKDNDERTPLHTAVNTNQLSVVEAFLSSTSLTNAQVTQLINGADKDGNTVLHLAATNDNFPVIELLLTRRPIKLNDANNEGLTALDILEKDQKSEAGEDASSGQRARIINQLKAGKRPDPVSQTTMQETSLNNMRQALIVVAGLIVTLTFQAGLNPPGGLWQDSKQGNETNHKPGKAIQSETNLWLFSVFLASNALGFILSLALIPLIMTLQTNTLRYVNSLVVMALVSVEVAFIFGLIMISDRKPLYHVEIFVLIFVTLAGIIGWAKWKLIRS</sequence>
<dbReference type="AlphaFoldDB" id="A0A3S3MZ58"/>
<accession>A0A3S3MZ58</accession>
<dbReference type="STRING" id="337451.A0A3S3MZ58"/>
<feature type="repeat" description="ANK" evidence="7">
    <location>
        <begin position="247"/>
        <end position="268"/>
    </location>
</feature>
<dbReference type="Pfam" id="PF13857">
    <property type="entry name" value="Ank_5"/>
    <property type="match status" value="1"/>
</dbReference>
<keyword evidence="11" id="KW-1185">Reference proteome</keyword>
<dbReference type="Gene3D" id="1.25.40.20">
    <property type="entry name" value="Ankyrin repeat-containing domain"/>
    <property type="match status" value="2"/>
</dbReference>
<feature type="domain" description="PGG" evidence="9">
    <location>
        <begin position="331"/>
        <end position="441"/>
    </location>
</feature>
<evidence type="ECO:0000256" key="2">
    <source>
        <dbReference type="ARBA" id="ARBA00022692"/>
    </source>
</evidence>
<feature type="repeat" description="ANK" evidence="7">
    <location>
        <begin position="172"/>
        <end position="204"/>
    </location>
</feature>
<dbReference type="Pfam" id="PF13962">
    <property type="entry name" value="PGG"/>
    <property type="match status" value="1"/>
</dbReference>
<comment type="caution">
    <text evidence="10">The sequence shown here is derived from an EMBL/GenBank/DDBJ whole genome shotgun (WGS) entry which is preliminary data.</text>
</comment>
<dbReference type="InterPro" id="IPR036770">
    <property type="entry name" value="Ankyrin_rpt-contain_sf"/>
</dbReference>
<evidence type="ECO:0000256" key="4">
    <source>
        <dbReference type="ARBA" id="ARBA00022989"/>
    </source>
</evidence>
<dbReference type="GO" id="GO:0005886">
    <property type="term" value="C:plasma membrane"/>
    <property type="evidence" value="ECO:0007669"/>
    <property type="project" value="TreeGrafter"/>
</dbReference>
<dbReference type="Proteomes" id="UP000283530">
    <property type="component" value="Unassembled WGS sequence"/>
</dbReference>
<feature type="transmembrane region" description="Helical" evidence="8">
    <location>
        <begin position="385"/>
        <end position="410"/>
    </location>
</feature>
<dbReference type="PANTHER" id="PTHR24186:SF38">
    <property type="entry name" value="ANKYRIN REPEAT FAMILY PROTEIN"/>
    <property type="match status" value="1"/>
</dbReference>
<evidence type="ECO:0000256" key="8">
    <source>
        <dbReference type="SAM" id="Phobius"/>
    </source>
</evidence>